<feature type="domain" description="DNA2/NAM7 helicase helicase" evidence="12">
    <location>
        <begin position="497"/>
        <end position="574"/>
    </location>
</feature>
<accession>R7TXZ6</accession>
<feature type="domain" description="DNA2/NAM7 helicase-like C-terminal" evidence="13">
    <location>
        <begin position="582"/>
        <end position="790"/>
    </location>
</feature>
<evidence type="ECO:0000256" key="9">
    <source>
        <dbReference type="ARBA" id="ARBA00022884"/>
    </source>
</evidence>
<dbReference type="Pfam" id="PF13086">
    <property type="entry name" value="AAA_11"/>
    <property type="match status" value="2"/>
</dbReference>
<dbReference type="Pfam" id="PF21633">
    <property type="entry name" value="MOV-10_Ig-like"/>
    <property type="match status" value="1"/>
</dbReference>
<dbReference type="GO" id="GO:0036464">
    <property type="term" value="C:cytoplasmic ribonucleoprotein granule"/>
    <property type="evidence" value="ECO:0007669"/>
    <property type="project" value="UniProtKB-SubCell"/>
</dbReference>
<dbReference type="Pfam" id="PF13087">
    <property type="entry name" value="AAA_12"/>
    <property type="match status" value="1"/>
</dbReference>
<feature type="domain" description="Helicase MOV-10 helical" evidence="16">
    <location>
        <begin position="201"/>
        <end position="239"/>
    </location>
</feature>
<evidence type="ECO:0000313" key="19">
    <source>
        <dbReference type="Proteomes" id="UP000014760"/>
    </source>
</evidence>
<dbReference type="SUPFAM" id="SSF52540">
    <property type="entry name" value="P-loop containing nucleoside triphosphate hydrolases"/>
    <property type="match status" value="1"/>
</dbReference>
<dbReference type="STRING" id="283909.R7TXZ6"/>
<evidence type="ECO:0000256" key="2">
    <source>
        <dbReference type="ARBA" id="ARBA00005601"/>
    </source>
</evidence>
<gene>
    <name evidence="17" type="ORF">CAPTEDRAFT_128247</name>
</gene>
<dbReference type="EnsemblMetazoa" id="CapteT128247">
    <property type="protein sequence ID" value="CapteP128247"/>
    <property type="gene ID" value="CapteG128247"/>
</dbReference>
<evidence type="ECO:0000313" key="17">
    <source>
        <dbReference type="EMBL" id="ELT98507.1"/>
    </source>
</evidence>
<evidence type="ECO:0000256" key="7">
    <source>
        <dbReference type="ARBA" id="ARBA00022806"/>
    </source>
</evidence>
<dbReference type="InterPro" id="IPR049077">
    <property type="entry name" value="MOV-10_Ig-like"/>
</dbReference>
<dbReference type="PANTHER" id="PTHR45418">
    <property type="entry name" value="CANCER/TESTIS ANTIGEN 55"/>
    <property type="match status" value="1"/>
</dbReference>
<dbReference type="GO" id="GO:0032574">
    <property type="term" value="F:5'-3' RNA helicase activity"/>
    <property type="evidence" value="ECO:0007669"/>
    <property type="project" value="InterPro"/>
</dbReference>
<dbReference type="EMBL" id="AMQN01010455">
    <property type="status" value="NOT_ANNOTATED_CDS"/>
    <property type="molecule type" value="Genomic_DNA"/>
</dbReference>
<dbReference type="InterPro" id="IPR041677">
    <property type="entry name" value="DNA2/NAM7_AAA_11"/>
</dbReference>
<evidence type="ECO:0000256" key="6">
    <source>
        <dbReference type="ARBA" id="ARBA00022801"/>
    </source>
</evidence>
<dbReference type="Gene3D" id="3.40.50.300">
    <property type="entry name" value="P-loop containing nucleotide triphosphate hydrolases"/>
    <property type="match status" value="2"/>
</dbReference>
<keyword evidence="4" id="KW-0963">Cytoplasm</keyword>
<dbReference type="HOGENOM" id="CLU_001666_6_1_1"/>
<dbReference type="InterPro" id="IPR041679">
    <property type="entry name" value="DNA2/NAM7-like_C"/>
</dbReference>
<dbReference type="GO" id="GO:0003723">
    <property type="term" value="F:RNA binding"/>
    <property type="evidence" value="ECO:0007669"/>
    <property type="project" value="UniProtKB-KW"/>
</dbReference>
<dbReference type="GO" id="GO:0016787">
    <property type="term" value="F:hydrolase activity"/>
    <property type="evidence" value="ECO:0007669"/>
    <property type="project" value="UniProtKB-KW"/>
</dbReference>
<dbReference type="AlphaFoldDB" id="R7TXZ6"/>
<keyword evidence="8" id="KW-0067">ATP-binding</keyword>
<comment type="similarity">
    <text evidence="2">Belongs to the DNA2/NAM7 helicase family. SDE3 subfamily.</text>
</comment>
<dbReference type="InterPro" id="IPR047187">
    <property type="entry name" value="SF1_C_Upf1"/>
</dbReference>
<feature type="domain" description="DNA2/NAM7 helicase helicase" evidence="12">
    <location>
        <begin position="383"/>
        <end position="473"/>
    </location>
</feature>
<dbReference type="EC" id="3.6.4.13" evidence="3"/>
<dbReference type="InterPro" id="IPR027417">
    <property type="entry name" value="P-loop_NTPase"/>
</dbReference>
<keyword evidence="5" id="KW-0547">Nucleotide-binding</keyword>
<dbReference type="InterPro" id="IPR049079">
    <property type="entry name" value="Mov-10_helical"/>
</dbReference>
<dbReference type="PANTHER" id="PTHR45418:SF1">
    <property type="entry name" value="CANCER_TESTIS ANTIGEN 55"/>
    <property type="match status" value="1"/>
</dbReference>
<keyword evidence="9" id="KW-0694">RNA-binding</keyword>
<dbReference type="FunFam" id="3.40.50.300:FF:000608">
    <property type="entry name" value="Mov10 RISC complex RNA helicase"/>
    <property type="match status" value="1"/>
</dbReference>
<dbReference type="Proteomes" id="UP000014760">
    <property type="component" value="Unassembled WGS sequence"/>
</dbReference>
<keyword evidence="6" id="KW-0378">Hydrolase</keyword>
<evidence type="ECO:0000256" key="5">
    <source>
        <dbReference type="ARBA" id="ARBA00022741"/>
    </source>
</evidence>
<reference evidence="17 19" key="2">
    <citation type="journal article" date="2013" name="Nature">
        <title>Insights into bilaterian evolution from three spiralian genomes.</title>
        <authorList>
            <person name="Simakov O."/>
            <person name="Marletaz F."/>
            <person name="Cho S.J."/>
            <person name="Edsinger-Gonzales E."/>
            <person name="Havlak P."/>
            <person name="Hellsten U."/>
            <person name="Kuo D.H."/>
            <person name="Larsson T."/>
            <person name="Lv J."/>
            <person name="Arendt D."/>
            <person name="Savage R."/>
            <person name="Osoegawa K."/>
            <person name="de Jong P."/>
            <person name="Grimwood J."/>
            <person name="Chapman J.A."/>
            <person name="Shapiro H."/>
            <person name="Aerts A."/>
            <person name="Otillar R.P."/>
            <person name="Terry A.Y."/>
            <person name="Boore J.L."/>
            <person name="Grigoriev I.V."/>
            <person name="Lindberg D.R."/>
            <person name="Seaver E.C."/>
            <person name="Weisblat D.A."/>
            <person name="Putnam N.H."/>
            <person name="Rokhsar D.S."/>
        </authorList>
    </citation>
    <scope>NUCLEOTIDE SEQUENCE</scope>
    <source>
        <strain evidence="17 19">I ESC-2004</strain>
    </source>
</reference>
<evidence type="ECO:0000256" key="10">
    <source>
        <dbReference type="ARBA" id="ARBA00023158"/>
    </source>
</evidence>
<dbReference type="InterPro" id="IPR049080">
    <property type="entry name" value="MOV-10-like_beta-barrel"/>
</dbReference>
<organism evidence="17">
    <name type="scientific">Capitella teleta</name>
    <name type="common">Polychaete worm</name>
    <dbReference type="NCBI Taxonomy" id="283909"/>
    <lineage>
        <taxon>Eukaryota</taxon>
        <taxon>Metazoa</taxon>
        <taxon>Spiralia</taxon>
        <taxon>Lophotrochozoa</taxon>
        <taxon>Annelida</taxon>
        <taxon>Polychaeta</taxon>
        <taxon>Sedentaria</taxon>
        <taxon>Scolecida</taxon>
        <taxon>Capitellidae</taxon>
        <taxon>Capitella</taxon>
    </lineage>
</organism>
<dbReference type="GO" id="GO:0031047">
    <property type="term" value="P:regulatory ncRNA-mediated gene silencing"/>
    <property type="evidence" value="ECO:0007669"/>
    <property type="project" value="UniProtKB-KW"/>
</dbReference>
<dbReference type="Pfam" id="PF21635">
    <property type="entry name" value="Mov-10_helical"/>
    <property type="match status" value="1"/>
</dbReference>
<reference evidence="19" key="1">
    <citation type="submission" date="2012-12" db="EMBL/GenBank/DDBJ databases">
        <authorList>
            <person name="Hellsten U."/>
            <person name="Grimwood J."/>
            <person name="Chapman J.A."/>
            <person name="Shapiro H."/>
            <person name="Aerts A."/>
            <person name="Otillar R.P."/>
            <person name="Terry A.Y."/>
            <person name="Boore J.L."/>
            <person name="Simakov O."/>
            <person name="Marletaz F."/>
            <person name="Cho S.-J."/>
            <person name="Edsinger-Gonzales E."/>
            <person name="Havlak P."/>
            <person name="Kuo D.-H."/>
            <person name="Larsson T."/>
            <person name="Lv J."/>
            <person name="Arendt D."/>
            <person name="Savage R."/>
            <person name="Osoegawa K."/>
            <person name="de Jong P."/>
            <person name="Lindberg D.R."/>
            <person name="Seaver E.C."/>
            <person name="Weisblat D.A."/>
            <person name="Putnam N.H."/>
            <person name="Grigoriev I.V."/>
            <person name="Rokhsar D.S."/>
        </authorList>
    </citation>
    <scope>NUCLEOTIDE SEQUENCE</scope>
    <source>
        <strain evidence="19">I ESC-2004</strain>
    </source>
</reference>
<evidence type="ECO:0000256" key="1">
    <source>
        <dbReference type="ARBA" id="ARBA00004331"/>
    </source>
</evidence>
<reference evidence="18" key="3">
    <citation type="submission" date="2015-06" db="UniProtKB">
        <authorList>
            <consortium name="EnsemblMetazoa"/>
        </authorList>
    </citation>
    <scope>IDENTIFICATION</scope>
</reference>
<evidence type="ECO:0000259" key="12">
    <source>
        <dbReference type="Pfam" id="PF13086"/>
    </source>
</evidence>
<evidence type="ECO:0000259" key="15">
    <source>
        <dbReference type="Pfam" id="PF21634"/>
    </source>
</evidence>
<dbReference type="Pfam" id="PF21634">
    <property type="entry name" value="MOV-10_beta-barrel"/>
    <property type="match status" value="1"/>
</dbReference>
<evidence type="ECO:0000259" key="14">
    <source>
        <dbReference type="Pfam" id="PF21633"/>
    </source>
</evidence>
<sequence length="821" mass="92406">SEFICDKNGVVVSSEFDTVDGCVRIPVEKKVEKEIVITIKNENIKADVDILMCRYLRKMRGFKVDGFARLHLPPGKSACVCIAANSLCLPTGDSHRIRARVTCHGVGTFIVPLCLHLQLQGKDFHIVRSLKAVCSNALVRDLLPTIPYEKPAYKVNTIPSTSIEDGLLPPRSGSSKLQPEVPLPQFPMTNDLQHLLNSGLKQTKAISLLEAPMSMKQYAKRFSLLLHIEEHQMQLDIRRYDMEGVTMQVFKEDKKLLCLDVPGVAEKRPSVLPHDHLFVCPLTQNGVRDRTEYKGYVHRVLNERVALGFGKKLMAIFLPNMKFAVRFVVNRYPLRMQHRAVQLAVEHNCMPWLFPTPGSIGMHPLVSDISSLKLKLYDRKLEANKQQFQAVQHIVAGTARPGPYLVFGPPGTGKSVTLVEAMKQVLGVYRDAHLLVCAPSNSAADLLAERLLPHVDKRSILRLNAPSRIAMSIPETIKDCSNYIHGEGVYFPSKEDLLDYRVIVSTLITAGRIASANFPSGHFTHVFIDECGQAQETEGVVALAGILDNHLVNPSGGHLILAGDPRQLGPVLRSPAAKDYGLDNSLLERLMDDTEVYSPENAHCFTKLLKNYRSHPAILKLPSQLFYNDELEPCADLVLRNSLCNWEGLPKKNFPIVFHGVIGEDMREDRSPSFFNPQEVVVVVESVDNLLNAKGFRVKQKDIGVISPYRKQVMKIRSVFKKKKWDDIKVGSTEEFQGQERLVIIISTVRSCTDFLNVDFTFSLGFLSHPKRFNVAVTRAKALLIMIGNPNILSQDIHWRRCNKYSYFCCFFFKNLFENFN</sequence>
<evidence type="ECO:0000256" key="11">
    <source>
        <dbReference type="ARBA" id="ARBA00047984"/>
    </source>
</evidence>
<feature type="domain" description="Helicase MOV-10-like beta-barrel" evidence="15">
    <location>
        <begin position="240"/>
        <end position="327"/>
    </location>
</feature>
<name>R7TXZ6_CAPTE</name>
<evidence type="ECO:0000256" key="8">
    <source>
        <dbReference type="ARBA" id="ARBA00022840"/>
    </source>
</evidence>
<evidence type="ECO:0000259" key="16">
    <source>
        <dbReference type="Pfam" id="PF21635"/>
    </source>
</evidence>
<evidence type="ECO:0000256" key="4">
    <source>
        <dbReference type="ARBA" id="ARBA00022490"/>
    </source>
</evidence>
<dbReference type="GO" id="GO:0005524">
    <property type="term" value="F:ATP binding"/>
    <property type="evidence" value="ECO:0007669"/>
    <property type="project" value="UniProtKB-KW"/>
</dbReference>
<comment type="catalytic activity">
    <reaction evidence="11">
        <text>ATP + H2O = ADP + phosphate + H(+)</text>
        <dbReference type="Rhea" id="RHEA:13065"/>
        <dbReference type="ChEBI" id="CHEBI:15377"/>
        <dbReference type="ChEBI" id="CHEBI:15378"/>
        <dbReference type="ChEBI" id="CHEBI:30616"/>
        <dbReference type="ChEBI" id="CHEBI:43474"/>
        <dbReference type="ChEBI" id="CHEBI:456216"/>
        <dbReference type="EC" id="3.6.4.13"/>
    </reaction>
</comment>
<dbReference type="CDD" id="cd18808">
    <property type="entry name" value="SF1_C_Upf1"/>
    <property type="match status" value="1"/>
</dbReference>
<evidence type="ECO:0000256" key="3">
    <source>
        <dbReference type="ARBA" id="ARBA00012552"/>
    </source>
</evidence>
<dbReference type="EMBL" id="KB307875">
    <property type="protein sequence ID" value="ELT98507.1"/>
    <property type="molecule type" value="Genomic_DNA"/>
</dbReference>
<protein>
    <recommendedName>
        <fullName evidence="3">RNA helicase</fullName>
        <ecNumber evidence="3">3.6.4.13</ecNumber>
    </recommendedName>
</protein>
<keyword evidence="19" id="KW-1185">Reference proteome</keyword>
<keyword evidence="10" id="KW-0943">RNA-mediated gene silencing</keyword>
<feature type="domain" description="Helicase MOV-10 Ig-like" evidence="14">
    <location>
        <begin position="2"/>
        <end position="133"/>
    </location>
</feature>
<dbReference type="OMA" id="CRWEYLP"/>
<dbReference type="InterPro" id="IPR026122">
    <property type="entry name" value="MOV-10/SDE3_DEXXQ/H-box"/>
</dbReference>
<keyword evidence="7" id="KW-0347">Helicase</keyword>
<proteinExistence type="inferred from homology"/>
<dbReference type="CDD" id="cd18038">
    <property type="entry name" value="DEXXQc_Helz-like"/>
    <property type="match status" value="1"/>
</dbReference>
<evidence type="ECO:0000259" key="13">
    <source>
        <dbReference type="Pfam" id="PF13087"/>
    </source>
</evidence>
<evidence type="ECO:0000313" key="18">
    <source>
        <dbReference type="EnsemblMetazoa" id="CapteP128247"/>
    </source>
</evidence>
<comment type="subcellular location">
    <subcellularLocation>
        <location evidence="1">Cytoplasm</location>
        <location evidence="1">Cytoplasmic ribonucleoprotein granule</location>
    </subcellularLocation>
</comment>
<dbReference type="OrthoDB" id="6513042at2759"/>
<feature type="non-terminal residue" evidence="17">
    <location>
        <position position="1"/>
    </location>
</feature>